<organism evidence="1 2">
    <name type="scientific">Agrobacterium salinitolerans</name>
    <dbReference type="NCBI Taxonomy" id="1183413"/>
    <lineage>
        <taxon>Bacteria</taxon>
        <taxon>Pseudomonadati</taxon>
        <taxon>Pseudomonadota</taxon>
        <taxon>Alphaproteobacteria</taxon>
        <taxon>Hyphomicrobiales</taxon>
        <taxon>Rhizobiaceae</taxon>
        <taxon>Rhizobium/Agrobacterium group</taxon>
        <taxon>Agrobacterium</taxon>
    </lineage>
</organism>
<dbReference type="Proteomes" id="UP000319481">
    <property type="component" value="Unassembled WGS sequence"/>
</dbReference>
<name>A0ABY3BTJ1_9HYPH</name>
<dbReference type="RefSeq" id="WP_142912671.1">
    <property type="nucleotide sequence ID" value="NZ_JAPZLP010000003.1"/>
</dbReference>
<dbReference type="InterPro" id="IPR025332">
    <property type="entry name" value="DUF4238"/>
</dbReference>
<gene>
    <name evidence="1" type="ORF">EXN23_10720</name>
</gene>
<dbReference type="EMBL" id="SGNZ01000005">
    <property type="protein sequence ID" value="TRA93157.1"/>
    <property type="molecule type" value="Genomic_DNA"/>
</dbReference>
<evidence type="ECO:0000313" key="2">
    <source>
        <dbReference type="Proteomes" id="UP000319481"/>
    </source>
</evidence>
<dbReference type="Pfam" id="PF14022">
    <property type="entry name" value="DUF4238"/>
    <property type="match status" value="1"/>
</dbReference>
<protein>
    <submittedName>
        <fullName evidence="1">DUF4238 domain-containing protein</fullName>
    </submittedName>
</protein>
<keyword evidence="2" id="KW-1185">Reference proteome</keyword>
<proteinExistence type="predicted"/>
<reference evidence="1 2" key="1">
    <citation type="journal article" date="2019" name="Appl. Microbiol. Biotechnol.">
        <title>Differential efficiency of wild type rhizogenic strains for rol gene transformation of plants.</title>
        <authorList>
            <person name="Desmet S."/>
            <person name="De Keyser E."/>
            <person name="Van Vaerenbergh J."/>
            <person name="Baeyen S."/>
            <person name="Van Huylenbroeck J."/>
            <person name="Geelen D."/>
            <person name="Dhooghe E."/>
        </authorList>
    </citation>
    <scope>NUCLEOTIDE SEQUENCE [LARGE SCALE GENOMIC DNA]</scope>
    <source>
        <strain evidence="1 2">GBBC3283</strain>
    </source>
</reference>
<evidence type="ECO:0000313" key="1">
    <source>
        <dbReference type="EMBL" id="TRA93157.1"/>
    </source>
</evidence>
<accession>A0ABY3BTJ1</accession>
<comment type="caution">
    <text evidence="1">The sequence shown here is derived from an EMBL/GenBank/DDBJ whole genome shotgun (WGS) entry which is preliminary data.</text>
</comment>
<sequence>MPQVTKRCHWVPQGYLKSFSNKDTGKIWRLGKDGGEPELKRLDKVAVKFHLYAPLGRDGRRDDSLEKKFADLEGFLGDALWKELCSGYPSLSWEPLRKVVALLAATTWLRTPPQFELWRQMHLDIREFYIGFSELPDKVLMNGREIKVDTSNWPEYRDATEEDMKAGWNVWLAQAGEIAKLFIELRWAMLVDEEGRFVTSDNPVMVGDPTKPFKGLKDPDILITFPISPTRILVMDRRYSGSNAQYYESKDPAGANLLIWRNAINHMFSPRHPDEVCAEVVENAEARGFA</sequence>